<dbReference type="EMBL" id="UOFG01000028">
    <property type="protein sequence ID" value="VAW58221.1"/>
    <property type="molecule type" value="Genomic_DNA"/>
</dbReference>
<dbReference type="PANTHER" id="PTHR11049:SF5">
    <property type="entry name" value="ACYL-COA THIOESTER HYDROLASE YCIA"/>
    <property type="match status" value="1"/>
</dbReference>
<dbReference type="AlphaFoldDB" id="A0A3B0WS78"/>
<dbReference type="InterPro" id="IPR033120">
    <property type="entry name" value="HOTDOG_ACOT"/>
</dbReference>
<dbReference type="EC" id="3.1.2.20" evidence="3"/>
<dbReference type="GO" id="GO:0009062">
    <property type="term" value="P:fatty acid catabolic process"/>
    <property type="evidence" value="ECO:0007669"/>
    <property type="project" value="TreeGrafter"/>
</dbReference>
<dbReference type="CDD" id="cd03442">
    <property type="entry name" value="BFIT_BACH"/>
    <property type="match status" value="1"/>
</dbReference>
<dbReference type="PANTHER" id="PTHR11049">
    <property type="entry name" value="ACYL COENZYME A THIOESTER HYDROLASE"/>
    <property type="match status" value="1"/>
</dbReference>
<feature type="domain" description="HotDog ACOT-type" evidence="2">
    <location>
        <begin position="11"/>
        <end position="125"/>
    </location>
</feature>
<dbReference type="InterPro" id="IPR006683">
    <property type="entry name" value="Thioestr_dom"/>
</dbReference>
<proteinExistence type="predicted"/>
<dbReference type="Gene3D" id="3.10.129.10">
    <property type="entry name" value="Hotdog Thioesterase"/>
    <property type="match status" value="1"/>
</dbReference>
<reference evidence="3" key="1">
    <citation type="submission" date="2018-06" db="EMBL/GenBank/DDBJ databases">
        <authorList>
            <person name="Zhirakovskaya E."/>
        </authorList>
    </citation>
    <scope>NUCLEOTIDE SEQUENCE</scope>
</reference>
<dbReference type="PROSITE" id="PS51770">
    <property type="entry name" value="HOTDOG_ACOT"/>
    <property type="match status" value="1"/>
</dbReference>
<evidence type="ECO:0000259" key="2">
    <source>
        <dbReference type="PROSITE" id="PS51770"/>
    </source>
</evidence>
<dbReference type="GO" id="GO:0005829">
    <property type="term" value="C:cytosol"/>
    <property type="evidence" value="ECO:0007669"/>
    <property type="project" value="TreeGrafter"/>
</dbReference>
<dbReference type="GO" id="GO:0006637">
    <property type="term" value="P:acyl-CoA metabolic process"/>
    <property type="evidence" value="ECO:0007669"/>
    <property type="project" value="TreeGrafter"/>
</dbReference>
<protein>
    <submittedName>
        <fullName evidence="3">Acyl-CoA hydrolase</fullName>
        <ecNumber evidence="3">3.1.2.20</ecNumber>
    </submittedName>
</protein>
<accession>A0A3B0WS78</accession>
<organism evidence="3">
    <name type="scientific">hydrothermal vent metagenome</name>
    <dbReference type="NCBI Taxonomy" id="652676"/>
    <lineage>
        <taxon>unclassified sequences</taxon>
        <taxon>metagenomes</taxon>
        <taxon>ecological metagenomes</taxon>
    </lineage>
</organism>
<gene>
    <name evidence="3" type="ORF">MNBD_GAMMA11-3362</name>
</gene>
<dbReference type="Pfam" id="PF03061">
    <property type="entry name" value="4HBT"/>
    <property type="match status" value="1"/>
</dbReference>
<evidence type="ECO:0000256" key="1">
    <source>
        <dbReference type="ARBA" id="ARBA00022801"/>
    </source>
</evidence>
<keyword evidence="1 3" id="KW-0378">Hydrolase</keyword>
<dbReference type="InterPro" id="IPR040170">
    <property type="entry name" value="Cytosol_ACT"/>
</dbReference>
<name>A0A3B0WS78_9ZZZZ</name>
<dbReference type="SUPFAM" id="SSF54637">
    <property type="entry name" value="Thioesterase/thiol ester dehydrase-isomerase"/>
    <property type="match status" value="1"/>
</dbReference>
<sequence length="134" mass="14336">MPENKQQSLPENKMPVIRVPAMHADLNKGGSVFGGWIMSQVDIAGSIPAAIRARGAVVTRAVDSFEFKKPVFAGDIISGYAEVVSVGRTSITVRVEVFAQHMKKGVVTTLAVTEATLVYVAVDEQGKPRAVPDQ</sequence>
<evidence type="ECO:0000313" key="3">
    <source>
        <dbReference type="EMBL" id="VAW58221.1"/>
    </source>
</evidence>
<dbReference type="InterPro" id="IPR029069">
    <property type="entry name" value="HotDog_dom_sf"/>
</dbReference>
<dbReference type="GO" id="GO:0052816">
    <property type="term" value="F:long-chain fatty acyl-CoA hydrolase activity"/>
    <property type="evidence" value="ECO:0007669"/>
    <property type="project" value="TreeGrafter"/>
</dbReference>